<evidence type="ECO:0000259" key="7">
    <source>
        <dbReference type="PROSITE" id="PS50831"/>
    </source>
</evidence>
<evidence type="ECO:0000313" key="8">
    <source>
        <dbReference type="Ensembl" id="ENSGMOP00000025072.1"/>
    </source>
</evidence>
<feature type="compositionally biased region" description="Polar residues" evidence="5">
    <location>
        <begin position="830"/>
        <end position="839"/>
    </location>
</feature>
<feature type="compositionally biased region" description="Acidic residues" evidence="5">
    <location>
        <begin position="476"/>
        <end position="486"/>
    </location>
</feature>
<evidence type="ECO:0000256" key="2">
    <source>
        <dbReference type="ARBA" id="ARBA00022443"/>
    </source>
</evidence>
<feature type="region of interest" description="Disordered" evidence="5">
    <location>
        <begin position="943"/>
        <end position="1001"/>
    </location>
</feature>
<feature type="domain" description="SoHo" evidence="7">
    <location>
        <begin position="97"/>
        <end position="159"/>
    </location>
</feature>
<feature type="region of interest" description="Disordered" evidence="5">
    <location>
        <begin position="645"/>
        <end position="666"/>
    </location>
</feature>
<keyword evidence="3" id="KW-0965">Cell junction</keyword>
<feature type="compositionally biased region" description="Pro residues" evidence="5">
    <location>
        <begin position="75"/>
        <end position="86"/>
    </location>
</feature>
<feature type="region of interest" description="Disordered" evidence="5">
    <location>
        <begin position="1142"/>
        <end position="1167"/>
    </location>
</feature>
<protein>
    <submittedName>
        <fullName evidence="8">Sorbin and SH3 domain containing 2</fullName>
    </submittedName>
</protein>
<evidence type="ECO:0000256" key="5">
    <source>
        <dbReference type="SAM" id="MobiDB-lite"/>
    </source>
</evidence>
<comment type="subcellular location">
    <subcellularLocation>
        <location evidence="1">Cell junction</location>
    </subcellularLocation>
</comment>
<dbReference type="PROSITE" id="PS50002">
    <property type="entry name" value="SH3"/>
    <property type="match status" value="2"/>
</dbReference>
<reference evidence="8" key="1">
    <citation type="submission" date="2025-08" db="UniProtKB">
        <authorList>
            <consortium name="Ensembl"/>
        </authorList>
    </citation>
    <scope>IDENTIFICATION</scope>
</reference>
<feature type="domain" description="SH3" evidence="6">
    <location>
        <begin position="1283"/>
        <end position="1342"/>
    </location>
</feature>
<dbReference type="Proteomes" id="UP000694546">
    <property type="component" value="Chromosome 10"/>
</dbReference>
<dbReference type="Pfam" id="PF14604">
    <property type="entry name" value="SH3_9"/>
    <property type="match status" value="1"/>
</dbReference>
<dbReference type="InterPro" id="IPR001452">
    <property type="entry name" value="SH3_domain"/>
</dbReference>
<dbReference type="InterPro" id="IPR050384">
    <property type="entry name" value="Endophilin_SH3RF"/>
</dbReference>
<dbReference type="Gene3D" id="2.30.30.40">
    <property type="entry name" value="SH3 Domains"/>
    <property type="match status" value="2"/>
</dbReference>
<reference evidence="8" key="2">
    <citation type="submission" date="2025-09" db="UniProtKB">
        <authorList>
            <consortium name="Ensembl"/>
        </authorList>
    </citation>
    <scope>IDENTIFICATION</scope>
</reference>
<feature type="region of interest" description="Disordered" evidence="5">
    <location>
        <begin position="830"/>
        <end position="863"/>
    </location>
</feature>
<feature type="compositionally biased region" description="Polar residues" evidence="5">
    <location>
        <begin position="109"/>
        <end position="122"/>
    </location>
</feature>
<dbReference type="GO" id="GO:0005886">
    <property type="term" value="C:plasma membrane"/>
    <property type="evidence" value="ECO:0007669"/>
    <property type="project" value="TreeGrafter"/>
</dbReference>
<feature type="compositionally biased region" description="Basic and acidic residues" evidence="5">
    <location>
        <begin position="184"/>
        <end position="203"/>
    </location>
</feature>
<feature type="compositionally biased region" description="Basic and acidic residues" evidence="5">
    <location>
        <begin position="96"/>
        <end position="108"/>
    </location>
</feature>
<feature type="compositionally biased region" description="Basic and acidic residues" evidence="5">
    <location>
        <begin position="487"/>
        <end position="502"/>
    </location>
</feature>
<evidence type="ECO:0000313" key="9">
    <source>
        <dbReference type="Proteomes" id="UP000694546"/>
    </source>
</evidence>
<evidence type="ECO:0000256" key="3">
    <source>
        <dbReference type="ARBA" id="ARBA00022949"/>
    </source>
</evidence>
<feature type="domain" description="SH3" evidence="6">
    <location>
        <begin position="1175"/>
        <end position="1234"/>
    </location>
</feature>
<gene>
    <name evidence="8" type="primary">SORBS2</name>
</gene>
<keyword evidence="9" id="KW-1185">Reference proteome</keyword>
<feature type="compositionally biased region" description="Acidic residues" evidence="5">
    <location>
        <begin position="1058"/>
        <end position="1075"/>
    </location>
</feature>
<feature type="region of interest" description="Disordered" evidence="5">
    <location>
        <begin position="1058"/>
        <end position="1120"/>
    </location>
</feature>
<accession>A0A8C5A143</accession>
<dbReference type="Ensembl" id="ENSGMOT00000043840.1">
    <property type="protein sequence ID" value="ENSGMOP00000025072.1"/>
    <property type="gene ID" value="ENSGMOG00000023688.1"/>
</dbReference>
<sequence length="1342" mass="148255">MDPGVWRPESLWAPGPAPSLLAAKGFRKVQPNLSRRPAAQGNASQSSLPPLSPPPPLRPFTSSPGGQHRGLPVSPSFPPPTTPSSPPSSTSAFGLELRHSRSADHISSDQRSCSPLDQTSTRTRGRDWYRNMYNKIHVVQKADPDSAEAYSNTKGIANKALSSNSPDPGHLPPSPGSGWSSPAAHRDRREDCGRYRAEPRSIFDYEPGASSVLEREQPPPKKTLDEMLNEDSPVPDTLSSRLSGEDRFIQSPASSSDDYIDCGKSQSSISHSSSCHTANHIPVRSNPTNQGQMWPSAPANSCASPIKSRGGGVHFDDCRTLLSMQHRAHDLQHTDTEPLLPLLRHKEAHNTDGEATTALSSVSSTCIAEGWGEEGDGKKERDMNNQRVIAELGNMEEKEMTKTSKLLTKSTTWPEEMNGRVSCQAKDEVRPVEELDKRGGEEEGCPTSERVYWIEATEGRREEGPQVGGELVRTDVEEDKGEEEEERGERQTQRIRRSKEPGAAHVVPPPRSKSVGSFTQGSKHREGQRQSTHTSAGFLNLYRSMHNINRKEVISGHLPKAVCDIQARILAYKEEMVNDQLNKAEPRMVPLHAGEQGTEHGGAPRAPTVQNRISQFQRLINKSQSMPNLGCRGGGERCARDRVGEEAGHGQGHMPNYKPPKHAPALRLERPGVRPLESRRAPEGRSTVIHKPAVLHFLDKKEPSQTNNGPQNCSVVQQFNHNTLLCFEQEHIGKSRHGTSHNVHGDSRHCNETCTDSPPVLYINSRMQDGTHAGHVNYMHHRKHLRSQCSEVREQYSSLHQTPSRECKVEEGSLALDCLVYNGSSVYSKSEQERISYSSHPPRFSPSNDHKNPLPCRPSPPVPQSPNLCGGIGHQRSDHYQPASLLSPTPYLSQGAPALSKSTIPRAVSPCVMPNSSVPDPCRLTGNPVSTQQARQFFAGLQCKSDGSTAPTEHRRYTSSSQKPAVPTREPINRSRSPLGPLPTHRECGRRSTPCSKVLDSPHPTPGCFAVADSSQPLDPCRAPPVHPDPCRAPCSTSSVFLALERALSGIWEYLREEGEEGEEREQEEGEEEEGKGDSRGTPLAPERGSSLWAVEHQRTAHSGRGRSPRAGVERTRRAGTNQWELDVGVQCTNSFSNAHTVASYDRQDRREEPGICQEPPKTTFRNSAIPDRKSVAECARVLYNFDAHTSKELSLRKGDVVTITRLVDSNWYEGQLRRAVGIFPVSYVQKICSQPRRPPPPSTPSRSSVLGEAVVRFNFTADTPVELSLRKRQAFTQEGLQCGGEPFKVLYNYNPHNEDELELTEGDTIDVMEQCDDGWFVGTSRRSRFFGTFPGNYVRRL</sequence>
<dbReference type="Pfam" id="PF00018">
    <property type="entry name" value="SH3_1"/>
    <property type="match status" value="1"/>
</dbReference>
<name>A0A8C5A143_GADMO</name>
<keyword evidence="2 4" id="KW-0728">SH3 domain</keyword>
<feature type="compositionally biased region" description="Basic and acidic residues" evidence="5">
    <location>
        <begin position="213"/>
        <end position="225"/>
    </location>
</feature>
<evidence type="ECO:0000256" key="1">
    <source>
        <dbReference type="ARBA" id="ARBA00004282"/>
    </source>
</evidence>
<feature type="region of interest" description="Disordered" evidence="5">
    <location>
        <begin position="25"/>
        <end position="128"/>
    </location>
</feature>
<dbReference type="PROSITE" id="PS50831">
    <property type="entry name" value="SOHO"/>
    <property type="match status" value="1"/>
</dbReference>
<dbReference type="GeneTree" id="ENSGT00940000157056"/>
<feature type="compositionally biased region" description="Polar residues" evidence="5">
    <location>
        <begin position="149"/>
        <end position="164"/>
    </location>
</feature>
<dbReference type="AlphaFoldDB" id="A0A8C5A143"/>
<evidence type="ECO:0000256" key="4">
    <source>
        <dbReference type="PROSITE-ProRule" id="PRU00192"/>
    </source>
</evidence>
<feature type="region of interest" description="Disordered" evidence="5">
    <location>
        <begin position="456"/>
        <end position="534"/>
    </location>
</feature>
<dbReference type="PANTHER" id="PTHR14167:SF56">
    <property type="entry name" value="SORBIN AND SH3 DOMAIN-CONTAINING PROTEIN 2"/>
    <property type="match status" value="1"/>
</dbReference>
<dbReference type="PANTHER" id="PTHR14167">
    <property type="entry name" value="SH3 DOMAIN-CONTAINING"/>
    <property type="match status" value="1"/>
</dbReference>
<proteinExistence type="predicted"/>
<dbReference type="InterPro" id="IPR036028">
    <property type="entry name" value="SH3-like_dom_sf"/>
</dbReference>
<dbReference type="SMART" id="SM00326">
    <property type="entry name" value="SH3"/>
    <property type="match status" value="2"/>
</dbReference>
<dbReference type="SUPFAM" id="SSF50044">
    <property type="entry name" value="SH3-domain"/>
    <property type="match status" value="2"/>
</dbReference>
<dbReference type="InterPro" id="IPR003127">
    <property type="entry name" value="SoHo_dom"/>
</dbReference>
<organism evidence="8 9">
    <name type="scientific">Gadus morhua</name>
    <name type="common">Atlantic cod</name>
    <dbReference type="NCBI Taxonomy" id="8049"/>
    <lineage>
        <taxon>Eukaryota</taxon>
        <taxon>Metazoa</taxon>
        <taxon>Chordata</taxon>
        <taxon>Craniata</taxon>
        <taxon>Vertebrata</taxon>
        <taxon>Euteleostomi</taxon>
        <taxon>Actinopterygii</taxon>
        <taxon>Neopterygii</taxon>
        <taxon>Teleostei</taxon>
        <taxon>Neoteleostei</taxon>
        <taxon>Acanthomorphata</taxon>
        <taxon>Zeiogadaria</taxon>
        <taxon>Gadariae</taxon>
        <taxon>Gadiformes</taxon>
        <taxon>Gadoidei</taxon>
        <taxon>Gadidae</taxon>
        <taxon>Gadus</taxon>
    </lineage>
</organism>
<feature type="region of interest" description="Disordered" evidence="5">
    <location>
        <begin position="140"/>
        <end position="244"/>
    </location>
</feature>
<evidence type="ECO:0000259" key="6">
    <source>
        <dbReference type="PROSITE" id="PS50002"/>
    </source>
</evidence>